<dbReference type="CDD" id="cd00446">
    <property type="entry name" value="GrpE"/>
    <property type="match status" value="1"/>
</dbReference>
<comment type="subunit">
    <text evidence="3 10">Homodimer.</text>
</comment>
<evidence type="ECO:0000256" key="6">
    <source>
        <dbReference type="ARBA" id="ARBA00023186"/>
    </source>
</evidence>
<feature type="region of interest" description="Disordered" evidence="13">
    <location>
        <begin position="1"/>
        <end position="64"/>
    </location>
</feature>
<dbReference type="AlphaFoldDB" id="A0A926DVG6"/>
<keyword evidence="6 10" id="KW-0143">Chaperone</keyword>
<dbReference type="Proteomes" id="UP000657006">
    <property type="component" value="Unassembled WGS sequence"/>
</dbReference>
<dbReference type="PANTHER" id="PTHR21237">
    <property type="entry name" value="GRPE PROTEIN"/>
    <property type="match status" value="1"/>
</dbReference>
<name>A0A926DVG6_9FIRM</name>
<dbReference type="GO" id="GO:0042803">
    <property type="term" value="F:protein homodimerization activity"/>
    <property type="evidence" value="ECO:0007669"/>
    <property type="project" value="InterPro"/>
</dbReference>
<dbReference type="InterPro" id="IPR000740">
    <property type="entry name" value="GrpE"/>
</dbReference>
<evidence type="ECO:0000313" key="15">
    <source>
        <dbReference type="Proteomes" id="UP000657006"/>
    </source>
</evidence>
<dbReference type="EMBL" id="JACRSQ010000015">
    <property type="protein sequence ID" value="MBC8543990.1"/>
    <property type="molecule type" value="Genomic_DNA"/>
</dbReference>
<evidence type="ECO:0000256" key="11">
    <source>
        <dbReference type="RuleBase" id="RU000639"/>
    </source>
</evidence>
<dbReference type="Gene3D" id="2.30.22.10">
    <property type="entry name" value="Head domain of nucleotide exchange factor GrpE"/>
    <property type="match status" value="1"/>
</dbReference>
<evidence type="ECO:0000313" key="14">
    <source>
        <dbReference type="EMBL" id="MBC8543990.1"/>
    </source>
</evidence>
<evidence type="ECO:0000256" key="7">
    <source>
        <dbReference type="ARBA" id="ARBA00053401"/>
    </source>
</evidence>
<evidence type="ECO:0000256" key="4">
    <source>
        <dbReference type="ARBA" id="ARBA00022490"/>
    </source>
</evidence>
<protein>
    <recommendedName>
        <fullName evidence="8 10">Protein GrpE</fullName>
    </recommendedName>
    <alternativeName>
        <fullName evidence="9 10">HSP-70 cofactor</fullName>
    </alternativeName>
</protein>
<evidence type="ECO:0000256" key="2">
    <source>
        <dbReference type="ARBA" id="ARBA00009054"/>
    </source>
</evidence>
<dbReference type="SUPFAM" id="SSF51064">
    <property type="entry name" value="Head domain of nucleotide exchange factor GrpE"/>
    <property type="match status" value="1"/>
</dbReference>
<dbReference type="GO" id="GO:0000774">
    <property type="term" value="F:adenyl-nucleotide exchange factor activity"/>
    <property type="evidence" value="ECO:0007669"/>
    <property type="project" value="InterPro"/>
</dbReference>
<keyword evidence="4 10" id="KW-0963">Cytoplasm</keyword>
<feature type="compositionally biased region" description="Basic and acidic residues" evidence="13">
    <location>
        <begin position="41"/>
        <end position="64"/>
    </location>
</feature>
<keyword evidence="5 10" id="KW-0346">Stress response</keyword>
<comment type="function">
    <text evidence="7 10 11">Participates actively in the response to hyperosmotic and heat shock by preventing the aggregation of stress-denatured proteins, in association with DnaK and GrpE. It is the nucleotide exchange factor for DnaK and may function as a thermosensor. Unfolded proteins bind initially to DnaJ; upon interaction with the DnaJ-bound protein, DnaK hydrolyzes its bound ATP, resulting in the formation of a stable complex. GrpE releases ADP from DnaK; ATP binding to DnaK triggers the release of the substrate protein, thus completing the reaction cycle. Several rounds of ATP-dependent interactions between DnaJ, DnaK and GrpE are required for fully efficient folding.</text>
</comment>
<evidence type="ECO:0000256" key="1">
    <source>
        <dbReference type="ARBA" id="ARBA00004496"/>
    </source>
</evidence>
<evidence type="ECO:0000256" key="8">
    <source>
        <dbReference type="ARBA" id="ARBA00072274"/>
    </source>
</evidence>
<keyword evidence="15" id="KW-1185">Reference proteome</keyword>
<evidence type="ECO:0000256" key="9">
    <source>
        <dbReference type="ARBA" id="ARBA00076414"/>
    </source>
</evidence>
<dbReference type="PANTHER" id="PTHR21237:SF23">
    <property type="entry name" value="GRPE PROTEIN HOMOLOG, MITOCHONDRIAL"/>
    <property type="match status" value="1"/>
</dbReference>
<gene>
    <name evidence="10 14" type="primary">grpE</name>
    <name evidence="14" type="ORF">H8730_10575</name>
</gene>
<dbReference type="InterPro" id="IPR013805">
    <property type="entry name" value="GrpE_CC"/>
</dbReference>
<dbReference type="SUPFAM" id="SSF58014">
    <property type="entry name" value="Coiled-coil domain of nucleotide exchange factor GrpE"/>
    <property type="match status" value="1"/>
</dbReference>
<accession>A0A926DVG6</accession>
<dbReference type="NCBIfam" id="NF010757">
    <property type="entry name" value="PRK14160.1"/>
    <property type="match status" value="1"/>
</dbReference>
<dbReference type="FunFam" id="2.30.22.10:FF:000001">
    <property type="entry name" value="Protein GrpE"/>
    <property type="match status" value="1"/>
</dbReference>
<dbReference type="PRINTS" id="PR00773">
    <property type="entry name" value="GRPEPROTEIN"/>
</dbReference>
<evidence type="ECO:0000256" key="3">
    <source>
        <dbReference type="ARBA" id="ARBA00011738"/>
    </source>
</evidence>
<proteinExistence type="inferred from homology"/>
<evidence type="ECO:0000256" key="13">
    <source>
        <dbReference type="SAM" id="MobiDB-lite"/>
    </source>
</evidence>
<dbReference type="GO" id="GO:0006457">
    <property type="term" value="P:protein folding"/>
    <property type="evidence" value="ECO:0007669"/>
    <property type="project" value="InterPro"/>
</dbReference>
<dbReference type="Pfam" id="PF01025">
    <property type="entry name" value="GrpE"/>
    <property type="match status" value="1"/>
</dbReference>
<comment type="caution">
    <text evidence="14">The sequence shown here is derived from an EMBL/GenBank/DDBJ whole genome shotgun (WGS) entry which is preliminary data.</text>
</comment>
<feature type="compositionally biased region" description="Basic and acidic residues" evidence="13">
    <location>
        <begin position="1"/>
        <end position="26"/>
    </location>
</feature>
<dbReference type="HAMAP" id="MF_01151">
    <property type="entry name" value="GrpE"/>
    <property type="match status" value="1"/>
</dbReference>
<dbReference type="GO" id="GO:0051082">
    <property type="term" value="F:unfolded protein binding"/>
    <property type="evidence" value="ECO:0007669"/>
    <property type="project" value="TreeGrafter"/>
</dbReference>
<dbReference type="InterPro" id="IPR009012">
    <property type="entry name" value="GrpE_head"/>
</dbReference>
<dbReference type="PROSITE" id="PS01071">
    <property type="entry name" value="GRPE"/>
    <property type="match status" value="1"/>
</dbReference>
<evidence type="ECO:0000256" key="12">
    <source>
        <dbReference type="RuleBase" id="RU004478"/>
    </source>
</evidence>
<organism evidence="14 15">
    <name type="scientific">Bianquea renquensis</name>
    <dbReference type="NCBI Taxonomy" id="2763661"/>
    <lineage>
        <taxon>Bacteria</taxon>
        <taxon>Bacillati</taxon>
        <taxon>Bacillota</taxon>
        <taxon>Clostridia</taxon>
        <taxon>Eubacteriales</taxon>
        <taxon>Bianqueaceae</taxon>
        <taxon>Bianquea</taxon>
    </lineage>
</organism>
<evidence type="ECO:0000256" key="5">
    <source>
        <dbReference type="ARBA" id="ARBA00023016"/>
    </source>
</evidence>
<evidence type="ECO:0000256" key="10">
    <source>
        <dbReference type="HAMAP-Rule" id="MF_01151"/>
    </source>
</evidence>
<dbReference type="GO" id="GO:0005737">
    <property type="term" value="C:cytoplasm"/>
    <property type="evidence" value="ECO:0007669"/>
    <property type="project" value="UniProtKB-SubCell"/>
</dbReference>
<comment type="similarity">
    <text evidence="2 10 12">Belongs to the GrpE family.</text>
</comment>
<dbReference type="RefSeq" id="WP_177720404.1">
    <property type="nucleotide sequence ID" value="NZ_JACRSQ010000015.1"/>
</dbReference>
<sequence>MKDKDKTNDEVKEQKENEPQEAKEPASVEPETSVSSDAEAEEKAILEDVEELQKKLEESTAKSEEYLDRLRRTMAEFDNFRKRTQKEKEQIFDRGAKDVLEQILPVIDNFERALAGNDKKDDSFAKGVEMIYKQLLGALESLGLQEIEACGKPFDPNYHNAVTHVEDENVGENEVVEVFQKGYKYKDTVIRCSMVKVAN</sequence>
<comment type="subcellular location">
    <subcellularLocation>
        <location evidence="1 10">Cytoplasm</location>
    </subcellularLocation>
</comment>
<reference evidence="14" key="1">
    <citation type="submission" date="2020-08" db="EMBL/GenBank/DDBJ databases">
        <title>Genome public.</title>
        <authorList>
            <person name="Liu C."/>
            <person name="Sun Q."/>
        </authorList>
    </citation>
    <scope>NUCLEOTIDE SEQUENCE</scope>
    <source>
        <strain evidence="14">NSJ-32</strain>
    </source>
</reference>
<dbReference type="Gene3D" id="3.90.20.20">
    <property type="match status" value="1"/>
</dbReference>
<dbReference type="GO" id="GO:0051087">
    <property type="term" value="F:protein-folding chaperone binding"/>
    <property type="evidence" value="ECO:0007669"/>
    <property type="project" value="InterPro"/>
</dbReference>
<dbReference type="NCBIfam" id="NF010738">
    <property type="entry name" value="PRK14140.1"/>
    <property type="match status" value="1"/>
</dbReference>